<evidence type="ECO:0000256" key="1">
    <source>
        <dbReference type="ARBA" id="ARBA00022737"/>
    </source>
</evidence>
<comment type="caution">
    <text evidence="3">The sequence shown here is derived from an EMBL/GenBank/DDBJ whole genome shotgun (WGS) entry which is preliminary data.</text>
</comment>
<proteinExistence type="predicted"/>
<sequence length="238" mass="26627">MDKHNISSGLKDELETLRNRKIRDVESISSNMKAKSSASGVRRFFERENDEHDLRSFTQISKRPLIVFSQTLRQEQESHFRERSAAVMSLPRANSAGYDSGREDGPSSCLDGTRGSILAEIMSWSKSTESGMPPWADKNGMLGRSFFFSRSNAPLRDLQLVFPTLAFQLAQSNREFKNVIGEAIQQDMTLGHKAPLAQLEGLILKPLGRLESTRQMSLIVLDAVSRSLLGDYATVQDC</sequence>
<dbReference type="Proteomes" id="UP000886523">
    <property type="component" value="Unassembled WGS sequence"/>
</dbReference>
<dbReference type="OrthoDB" id="5106486at2759"/>
<dbReference type="InterPro" id="IPR056884">
    <property type="entry name" value="NPHP3-like_N"/>
</dbReference>
<dbReference type="Pfam" id="PF24883">
    <property type="entry name" value="NPHP3_N"/>
    <property type="match status" value="1"/>
</dbReference>
<accession>A0A9P6AI74</accession>
<dbReference type="AlphaFoldDB" id="A0A9P6AI74"/>
<keyword evidence="4" id="KW-1185">Reference proteome</keyword>
<dbReference type="EMBL" id="MU129114">
    <property type="protein sequence ID" value="KAF9506337.1"/>
    <property type="molecule type" value="Genomic_DNA"/>
</dbReference>
<evidence type="ECO:0000259" key="2">
    <source>
        <dbReference type="Pfam" id="PF24883"/>
    </source>
</evidence>
<protein>
    <recommendedName>
        <fullName evidence="2">Nephrocystin 3-like N-terminal domain-containing protein</fullName>
    </recommendedName>
</protein>
<feature type="domain" description="Nephrocystin 3-like N-terminal" evidence="2">
    <location>
        <begin position="142"/>
        <end position="224"/>
    </location>
</feature>
<evidence type="ECO:0000313" key="4">
    <source>
        <dbReference type="Proteomes" id="UP000886523"/>
    </source>
</evidence>
<organism evidence="3 4">
    <name type="scientific">Hydnum rufescens UP504</name>
    <dbReference type="NCBI Taxonomy" id="1448309"/>
    <lineage>
        <taxon>Eukaryota</taxon>
        <taxon>Fungi</taxon>
        <taxon>Dikarya</taxon>
        <taxon>Basidiomycota</taxon>
        <taxon>Agaricomycotina</taxon>
        <taxon>Agaricomycetes</taxon>
        <taxon>Cantharellales</taxon>
        <taxon>Hydnaceae</taxon>
        <taxon>Hydnum</taxon>
    </lineage>
</organism>
<keyword evidence="1" id="KW-0677">Repeat</keyword>
<gene>
    <name evidence="3" type="ORF">BS47DRAFT_1399581</name>
</gene>
<evidence type="ECO:0000313" key="3">
    <source>
        <dbReference type="EMBL" id="KAF9506337.1"/>
    </source>
</evidence>
<name>A0A9P6AI74_9AGAM</name>
<reference evidence="3" key="1">
    <citation type="journal article" date="2020" name="Nat. Commun.">
        <title>Large-scale genome sequencing of mycorrhizal fungi provides insights into the early evolution of symbiotic traits.</title>
        <authorList>
            <person name="Miyauchi S."/>
            <person name="Kiss E."/>
            <person name="Kuo A."/>
            <person name="Drula E."/>
            <person name="Kohler A."/>
            <person name="Sanchez-Garcia M."/>
            <person name="Morin E."/>
            <person name="Andreopoulos B."/>
            <person name="Barry K.W."/>
            <person name="Bonito G."/>
            <person name="Buee M."/>
            <person name="Carver A."/>
            <person name="Chen C."/>
            <person name="Cichocki N."/>
            <person name="Clum A."/>
            <person name="Culley D."/>
            <person name="Crous P.W."/>
            <person name="Fauchery L."/>
            <person name="Girlanda M."/>
            <person name="Hayes R.D."/>
            <person name="Keri Z."/>
            <person name="LaButti K."/>
            <person name="Lipzen A."/>
            <person name="Lombard V."/>
            <person name="Magnuson J."/>
            <person name="Maillard F."/>
            <person name="Murat C."/>
            <person name="Nolan M."/>
            <person name="Ohm R.A."/>
            <person name="Pangilinan J."/>
            <person name="Pereira M.F."/>
            <person name="Perotto S."/>
            <person name="Peter M."/>
            <person name="Pfister S."/>
            <person name="Riley R."/>
            <person name="Sitrit Y."/>
            <person name="Stielow J.B."/>
            <person name="Szollosi G."/>
            <person name="Zifcakova L."/>
            <person name="Stursova M."/>
            <person name="Spatafora J.W."/>
            <person name="Tedersoo L."/>
            <person name="Vaario L.M."/>
            <person name="Yamada A."/>
            <person name="Yan M."/>
            <person name="Wang P."/>
            <person name="Xu J."/>
            <person name="Bruns T."/>
            <person name="Baldrian P."/>
            <person name="Vilgalys R."/>
            <person name="Dunand C."/>
            <person name="Henrissat B."/>
            <person name="Grigoriev I.V."/>
            <person name="Hibbett D."/>
            <person name="Nagy L.G."/>
            <person name="Martin F.M."/>
        </authorList>
    </citation>
    <scope>NUCLEOTIDE SEQUENCE</scope>
    <source>
        <strain evidence="3">UP504</strain>
    </source>
</reference>